<accession>A0A804PVE9</accession>
<keyword evidence="1" id="KW-0732">Signal</keyword>
<dbReference type="Proteomes" id="UP000007305">
    <property type="component" value="Chromosome 6"/>
</dbReference>
<organism evidence="3 4">
    <name type="scientific">Zea mays</name>
    <name type="common">Maize</name>
    <dbReference type="NCBI Taxonomy" id="4577"/>
    <lineage>
        <taxon>Eukaryota</taxon>
        <taxon>Viridiplantae</taxon>
        <taxon>Streptophyta</taxon>
        <taxon>Embryophyta</taxon>
        <taxon>Tracheophyta</taxon>
        <taxon>Spermatophyta</taxon>
        <taxon>Magnoliopsida</taxon>
        <taxon>Liliopsida</taxon>
        <taxon>Poales</taxon>
        <taxon>Poaceae</taxon>
        <taxon>PACMAD clade</taxon>
        <taxon>Panicoideae</taxon>
        <taxon>Andropogonodae</taxon>
        <taxon>Andropogoneae</taxon>
        <taxon>Tripsacinae</taxon>
        <taxon>Zea</taxon>
    </lineage>
</organism>
<dbReference type="PRINTS" id="PR00807">
    <property type="entry name" value="AMBALLERGEN"/>
</dbReference>
<feature type="compositionally biased region" description="Basic residues" evidence="2">
    <location>
        <begin position="152"/>
        <end position="165"/>
    </location>
</feature>
<reference evidence="3" key="2">
    <citation type="submission" date="2019-07" db="EMBL/GenBank/DDBJ databases">
        <authorList>
            <person name="Seetharam A."/>
            <person name="Woodhouse M."/>
            <person name="Cannon E."/>
        </authorList>
    </citation>
    <scope>NUCLEOTIDE SEQUENCE [LARGE SCALE GENOMIC DNA]</scope>
    <source>
        <strain evidence="3">cv. B73</strain>
    </source>
</reference>
<feature type="region of interest" description="Disordered" evidence="2">
    <location>
        <begin position="114"/>
        <end position="277"/>
    </location>
</feature>
<evidence type="ECO:0000313" key="3">
    <source>
        <dbReference type="EnsemblPlants" id="Zm00001eb277200_P002"/>
    </source>
</evidence>
<feature type="compositionally biased region" description="Low complexity" evidence="2">
    <location>
        <begin position="226"/>
        <end position="250"/>
    </location>
</feature>
<feature type="region of interest" description="Disordered" evidence="2">
    <location>
        <begin position="14"/>
        <end position="102"/>
    </location>
</feature>
<protein>
    <submittedName>
        <fullName evidence="3">Uncharacterized protein</fullName>
    </submittedName>
</protein>
<feature type="compositionally biased region" description="Basic residues" evidence="2">
    <location>
        <begin position="212"/>
        <end position="225"/>
    </location>
</feature>
<dbReference type="AlphaFoldDB" id="A0A804PVE9"/>
<evidence type="ECO:0000256" key="1">
    <source>
        <dbReference type="ARBA" id="ARBA00022729"/>
    </source>
</evidence>
<feature type="compositionally biased region" description="Basic residues" evidence="2">
    <location>
        <begin position="172"/>
        <end position="198"/>
    </location>
</feature>
<sequence length="312" mass="35464">MRACGAACMQIHREGGHEHEAGDDGAEEEQVERAVHGDEPDRPVLAMPAGLGDGPQAAGAVRQGVRAQHHRRAGRQVLRGDGRHRRRRGEPAAGHAAVGRHPDRAAVDHLRQDDDHHAQGGAHHPRRQDHRRARRAGAHRQRRAAHGAVREQRHHPQHPHQRHRLVQQERRLRPRLGRPLRLAHRLRRRRRHRLRLHQRVAGPPLALQLPGRPHRRHRQVHRGHHLQLPPHQPQRPSCSSAPATSTPRTRSCSHADHHRLQPLRQGPRAEDAEVPLGLLPRGQQRVNDYTHWLMYAIGGSKAPTIISQGNRY</sequence>
<evidence type="ECO:0000256" key="2">
    <source>
        <dbReference type="SAM" id="MobiDB-lite"/>
    </source>
</evidence>
<evidence type="ECO:0000313" key="4">
    <source>
        <dbReference type="Proteomes" id="UP000007305"/>
    </source>
</evidence>
<keyword evidence="4" id="KW-1185">Reference proteome</keyword>
<proteinExistence type="predicted"/>
<name>A0A804PVE9_MAIZE</name>
<reference evidence="4" key="1">
    <citation type="journal article" date="2009" name="Science">
        <title>The B73 maize genome: complexity, diversity, and dynamics.</title>
        <authorList>
            <person name="Schnable P.S."/>
            <person name="Ware D."/>
            <person name="Fulton R.S."/>
            <person name="Stein J.C."/>
            <person name="Wei F."/>
            <person name="Pasternak S."/>
            <person name="Liang C."/>
            <person name="Zhang J."/>
            <person name="Fulton L."/>
            <person name="Graves T.A."/>
            <person name="Minx P."/>
            <person name="Reily A.D."/>
            <person name="Courtney L."/>
            <person name="Kruchowski S.S."/>
            <person name="Tomlinson C."/>
            <person name="Strong C."/>
            <person name="Delehaunty K."/>
            <person name="Fronick C."/>
            <person name="Courtney B."/>
            <person name="Rock S.M."/>
            <person name="Belter E."/>
            <person name="Du F."/>
            <person name="Kim K."/>
            <person name="Abbott R.M."/>
            <person name="Cotton M."/>
            <person name="Levy A."/>
            <person name="Marchetto P."/>
            <person name="Ochoa K."/>
            <person name="Jackson S.M."/>
            <person name="Gillam B."/>
            <person name="Chen W."/>
            <person name="Yan L."/>
            <person name="Higginbotham J."/>
            <person name="Cardenas M."/>
            <person name="Waligorski J."/>
            <person name="Applebaum E."/>
            <person name="Phelps L."/>
            <person name="Falcone J."/>
            <person name="Kanchi K."/>
            <person name="Thane T."/>
            <person name="Scimone A."/>
            <person name="Thane N."/>
            <person name="Henke J."/>
            <person name="Wang T."/>
            <person name="Ruppert J."/>
            <person name="Shah N."/>
            <person name="Rotter K."/>
            <person name="Hodges J."/>
            <person name="Ingenthron E."/>
            <person name="Cordes M."/>
            <person name="Kohlberg S."/>
            <person name="Sgro J."/>
            <person name="Delgado B."/>
            <person name="Mead K."/>
            <person name="Chinwalla A."/>
            <person name="Leonard S."/>
            <person name="Crouse K."/>
            <person name="Collura K."/>
            <person name="Kudrna D."/>
            <person name="Currie J."/>
            <person name="He R."/>
            <person name="Angelova A."/>
            <person name="Rajasekar S."/>
            <person name="Mueller T."/>
            <person name="Lomeli R."/>
            <person name="Scara G."/>
            <person name="Ko A."/>
            <person name="Delaney K."/>
            <person name="Wissotski M."/>
            <person name="Lopez G."/>
            <person name="Campos D."/>
            <person name="Braidotti M."/>
            <person name="Ashley E."/>
            <person name="Golser W."/>
            <person name="Kim H."/>
            <person name="Lee S."/>
            <person name="Lin J."/>
            <person name="Dujmic Z."/>
            <person name="Kim W."/>
            <person name="Talag J."/>
            <person name="Zuccolo A."/>
            <person name="Fan C."/>
            <person name="Sebastian A."/>
            <person name="Kramer M."/>
            <person name="Spiegel L."/>
            <person name="Nascimento L."/>
            <person name="Zutavern T."/>
            <person name="Miller B."/>
            <person name="Ambroise C."/>
            <person name="Muller S."/>
            <person name="Spooner W."/>
            <person name="Narechania A."/>
            <person name="Ren L."/>
            <person name="Wei S."/>
            <person name="Kumari S."/>
            <person name="Faga B."/>
            <person name="Levy M.J."/>
            <person name="McMahan L."/>
            <person name="Van Buren P."/>
            <person name="Vaughn M.W."/>
            <person name="Ying K."/>
            <person name="Yeh C.-T."/>
            <person name="Emrich S.J."/>
            <person name="Jia Y."/>
            <person name="Kalyanaraman A."/>
            <person name="Hsia A.-P."/>
            <person name="Barbazuk W.B."/>
            <person name="Baucom R.S."/>
            <person name="Brutnell T.P."/>
            <person name="Carpita N.C."/>
            <person name="Chaparro C."/>
            <person name="Chia J.-M."/>
            <person name="Deragon J.-M."/>
            <person name="Estill J.C."/>
            <person name="Fu Y."/>
            <person name="Jeddeloh J.A."/>
            <person name="Han Y."/>
            <person name="Lee H."/>
            <person name="Li P."/>
            <person name="Lisch D.R."/>
            <person name="Liu S."/>
            <person name="Liu Z."/>
            <person name="Nagel D.H."/>
            <person name="McCann M.C."/>
            <person name="SanMiguel P."/>
            <person name="Myers A.M."/>
            <person name="Nettleton D."/>
            <person name="Nguyen J."/>
            <person name="Penning B.W."/>
            <person name="Ponnala L."/>
            <person name="Schneider K.L."/>
            <person name="Schwartz D.C."/>
            <person name="Sharma A."/>
            <person name="Soderlund C."/>
            <person name="Springer N.M."/>
            <person name="Sun Q."/>
            <person name="Wang H."/>
            <person name="Waterman M."/>
            <person name="Westerman R."/>
            <person name="Wolfgruber T.K."/>
            <person name="Yang L."/>
            <person name="Yu Y."/>
            <person name="Zhang L."/>
            <person name="Zhou S."/>
            <person name="Zhu Q."/>
            <person name="Bennetzen J.L."/>
            <person name="Dawe R.K."/>
            <person name="Jiang J."/>
            <person name="Jiang N."/>
            <person name="Presting G.G."/>
            <person name="Wessler S.R."/>
            <person name="Aluru S."/>
            <person name="Martienssen R.A."/>
            <person name="Clifton S.W."/>
            <person name="McCombie W.R."/>
            <person name="Wing R.A."/>
            <person name="Wilson R.K."/>
        </authorList>
    </citation>
    <scope>NUCLEOTIDE SEQUENCE [LARGE SCALE GENOMIC DNA]</scope>
    <source>
        <strain evidence="4">cv. B73</strain>
    </source>
</reference>
<reference evidence="3" key="3">
    <citation type="submission" date="2021-05" db="UniProtKB">
        <authorList>
            <consortium name="EnsemblPlants"/>
        </authorList>
    </citation>
    <scope>IDENTIFICATION</scope>
    <source>
        <strain evidence="3">cv. B73</strain>
    </source>
</reference>
<dbReference type="Gramene" id="Zm00001eb277200_T002">
    <property type="protein sequence ID" value="Zm00001eb277200_P002"/>
    <property type="gene ID" value="Zm00001eb277200"/>
</dbReference>
<dbReference type="InterPro" id="IPR018082">
    <property type="entry name" value="AmbAllergen"/>
</dbReference>
<dbReference type="EnsemblPlants" id="Zm00001eb277200_T002">
    <property type="protein sequence ID" value="Zm00001eb277200_P002"/>
    <property type="gene ID" value="Zm00001eb277200"/>
</dbReference>
<feature type="compositionally biased region" description="Basic residues" evidence="2">
    <location>
        <begin position="123"/>
        <end position="145"/>
    </location>
</feature>
<feature type="compositionally biased region" description="Basic and acidic residues" evidence="2">
    <location>
        <begin position="31"/>
        <end position="42"/>
    </location>
</feature>